<protein>
    <recommendedName>
        <fullName evidence="3">protein disulfide-isomerase</fullName>
        <ecNumber evidence="3">5.3.4.1</ecNumber>
    </recommendedName>
</protein>
<proteinExistence type="predicted"/>
<feature type="domain" description="Thioredoxin" evidence="8">
    <location>
        <begin position="1"/>
        <end position="171"/>
    </location>
</feature>
<evidence type="ECO:0000256" key="1">
    <source>
        <dbReference type="ARBA" id="ARBA00001182"/>
    </source>
</evidence>
<dbReference type="PANTHER" id="PTHR46426">
    <property type="entry name" value="PROTEIN DISULFIDE-ISOMERASE TMX3"/>
    <property type="match status" value="1"/>
</dbReference>
<dbReference type="InParanoid" id="A0A3P8WA13"/>
<keyword evidence="10" id="KW-1185">Reference proteome</keyword>
<dbReference type="GO" id="GO:0009986">
    <property type="term" value="C:cell surface"/>
    <property type="evidence" value="ECO:0007669"/>
    <property type="project" value="TreeGrafter"/>
</dbReference>
<dbReference type="PANTHER" id="PTHR46426:SF1">
    <property type="entry name" value="PROTEIN DISULFIDE-ISOMERASE TMX3"/>
    <property type="match status" value="1"/>
</dbReference>
<dbReference type="Pfam" id="PF00085">
    <property type="entry name" value="Thioredoxin"/>
    <property type="match status" value="1"/>
</dbReference>
<keyword evidence="4 7" id="KW-0812">Transmembrane</keyword>
<dbReference type="Ensembl" id="ENSCSET00000023792.1">
    <property type="protein sequence ID" value="ENSCSEP00000023484.1"/>
    <property type="gene ID" value="ENSCSEG00000014960.1"/>
</dbReference>
<evidence type="ECO:0000256" key="4">
    <source>
        <dbReference type="ARBA" id="ARBA00022692"/>
    </source>
</evidence>
<evidence type="ECO:0000256" key="6">
    <source>
        <dbReference type="ARBA" id="ARBA00023136"/>
    </source>
</evidence>
<reference evidence="9" key="2">
    <citation type="submission" date="2025-09" db="UniProtKB">
        <authorList>
            <consortium name="Ensembl"/>
        </authorList>
    </citation>
    <scope>IDENTIFICATION</scope>
</reference>
<dbReference type="GeneTree" id="ENSGT00930000151022"/>
<dbReference type="Gene3D" id="3.40.30.10">
    <property type="entry name" value="Glutaredoxin"/>
    <property type="match status" value="1"/>
</dbReference>
<reference evidence="9" key="1">
    <citation type="submission" date="2025-08" db="UniProtKB">
        <authorList>
            <consortium name="Ensembl"/>
        </authorList>
    </citation>
    <scope>IDENTIFICATION</scope>
</reference>
<dbReference type="InterPro" id="IPR052250">
    <property type="entry name" value="PDI_TMX3"/>
</dbReference>
<feature type="transmembrane region" description="Helical" evidence="7">
    <location>
        <begin position="351"/>
        <end position="370"/>
    </location>
</feature>
<dbReference type="GO" id="GO:0016020">
    <property type="term" value="C:membrane"/>
    <property type="evidence" value="ECO:0007669"/>
    <property type="project" value="UniProtKB-SubCell"/>
</dbReference>
<keyword evidence="5 7" id="KW-1133">Transmembrane helix</keyword>
<evidence type="ECO:0000313" key="9">
    <source>
        <dbReference type="Ensembl" id="ENSCSEP00000023484.1"/>
    </source>
</evidence>
<name>A0A3P8WA13_CYNSE</name>
<evidence type="ECO:0000313" key="10">
    <source>
        <dbReference type="Proteomes" id="UP000265120"/>
    </source>
</evidence>
<sequence length="396" mass="45194">PPPPPTAVPSALPHPLSVLFSCLFLSLTFFIFSFLLTRRSDDVWIIQFYAPWCSLCKQLDPIWRQVASELKSLGSPVNVGQSDATVNTEESVKVWVFFRWKKNMKYNYSGAKTRDGIMTWTLRVSGPTVRSLLTPQIFQLSRERHQVMFVYVGTTSELRGNFTSVAEEMIVHTHFFSAIKDVLPKVRGQTSVCSYLYHRLKLNQSEEVGGDLRRWVNKERFPLFAHIDSFTLYAMGDSGNDITVMSSNMYRKIFYFGYMNQMDYIKGLMMSDVIIPSFVVVNLTNDGYFLPDTPVEAELQLVGFLEGIINGSVQSQGGNSVFQRIRRLVYEVNVTLTVSFFLLLFPHGPLLGCFLVSILSIIMAVLYFLCCKARRSLPYEGDDVTERKKLMNKKSD</sequence>
<dbReference type="STRING" id="244447.ENSCSEP00000023484"/>
<evidence type="ECO:0000256" key="2">
    <source>
        <dbReference type="ARBA" id="ARBA00004167"/>
    </source>
</evidence>
<keyword evidence="6 7" id="KW-0472">Membrane</keyword>
<dbReference type="GO" id="GO:0005783">
    <property type="term" value="C:endoplasmic reticulum"/>
    <property type="evidence" value="ECO:0007669"/>
    <property type="project" value="TreeGrafter"/>
</dbReference>
<feature type="transmembrane region" description="Helical" evidence="7">
    <location>
        <begin position="16"/>
        <end position="36"/>
    </location>
</feature>
<dbReference type="AlphaFoldDB" id="A0A3P8WA13"/>
<comment type="subcellular location">
    <subcellularLocation>
        <location evidence="2">Membrane</location>
        <topology evidence="2">Single-pass membrane protein</topology>
    </subcellularLocation>
</comment>
<feature type="transmembrane region" description="Helical" evidence="7">
    <location>
        <begin position="328"/>
        <end position="345"/>
    </location>
</feature>
<organism evidence="9 10">
    <name type="scientific">Cynoglossus semilaevis</name>
    <name type="common">Tongue sole</name>
    <dbReference type="NCBI Taxonomy" id="244447"/>
    <lineage>
        <taxon>Eukaryota</taxon>
        <taxon>Metazoa</taxon>
        <taxon>Chordata</taxon>
        <taxon>Craniata</taxon>
        <taxon>Vertebrata</taxon>
        <taxon>Euteleostomi</taxon>
        <taxon>Actinopterygii</taxon>
        <taxon>Neopterygii</taxon>
        <taxon>Teleostei</taxon>
        <taxon>Neoteleostei</taxon>
        <taxon>Acanthomorphata</taxon>
        <taxon>Carangaria</taxon>
        <taxon>Pleuronectiformes</taxon>
        <taxon>Pleuronectoidei</taxon>
        <taxon>Cynoglossidae</taxon>
        <taxon>Cynoglossinae</taxon>
        <taxon>Cynoglossus</taxon>
    </lineage>
</organism>
<dbReference type="InterPro" id="IPR036249">
    <property type="entry name" value="Thioredoxin-like_sf"/>
</dbReference>
<evidence type="ECO:0000259" key="8">
    <source>
        <dbReference type="PROSITE" id="PS51352"/>
    </source>
</evidence>
<accession>A0A3P8WA13</accession>
<dbReference type="PROSITE" id="PS51352">
    <property type="entry name" value="THIOREDOXIN_2"/>
    <property type="match status" value="1"/>
</dbReference>
<evidence type="ECO:0000256" key="7">
    <source>
        <dbReference type="SAM" id="Phobius"/>
    </source>
</evidence>
<dbReference type="Proteomes" id="UP000265120">
    <property type="component" value="Unassembled WGS sequence"/>
</dbReference>
<dbReference type="GO" id="GO:0003756">
    <property type="term" value="F:protein disulfide isomerase activity"/>
    <property type="evidence" value="ECO:0007669"/>
    <property type="project" value="UniProtKB-EC"/>
</dbReference>
<dbReference type="SUPFAM" id="SSF52833">
    <property type="entry name" value="Thioredoxin-like"/>
    <property type="match status" value="1"/>
</dbReference>
<evidence type="ECO:0000256" key="3">
    <source>
        <dbReference type="ARBA" id="ARBA00012723"/>
    </source>
</evidence>
<dbReference type="InterPro" id="IPR013766">
    <property type="entry name" value="Thioredoxin_domain"/>
</dbReference>
<evidence type="ECO:0000256" key="5">
    <source>
        <dbReference type="ARBA" id="ARBA00022989"/>
    </source>
</evidence>
<comment type="catalytic activity">
    <reaction evidence="1">
        <text>Catalyzes the rearrangement of -S-S- bonds in proteins.</text>
        <dbReference type="EC" id="5.3.4.1"/>
    </reaction>
</comment>
<dbReference type="EC" id="5.3.4.1" evidence="3"/>